<reference evidence="3 4" key="1">
    <citation type="journal article" date="2014" name="Int. J. Syst. Evol. Microbiol.">
        <title>Complete genome sequence of Corynebacterium casei LMG S-19264T (=DSM 44701T), isolated from a smear-ripened cheese.</title>
        <authorList>
            <consortium name="US DOE Joint Genome Institute (JGI-PGF)"/>
            <person name="Walter F."/>
            <person name="Albersmeier A."/>
            <person name="Kalinowski J."/>
            <person name="Ruckert C."/>
        </authorList>
    </citation>
    <scope>NUCLEOTIDE SEQUENCE [LARGE SCALE GENOMIC DNA]</scope>
    <source>
        <strain evidence="3 4">CGMCC 1.9161</strain>
    </source>
</reference>
<dbReference type="SUPFAM" id="SSF53756">
    <property type="entry name" value="UDP-Glycosyltransferase/glycogen phosphorylase"/>
    <property type="match status" value="1"/>
</dbReference>
<evidence type="ECO:0000256" key="1">
    <source>
        <dbReference type="SAM" id="MobiDB-lite"/>
    </source>
</evidence>
<dbReference type="GO" id="GO:0016757">
    <property type="term" value="F:glycosyltransferase activity"/>
    <property type="evidence" value="ECO:0007669"/>
    <property type="project" value="TreeGrafter"/>
</dbReference>
<gene>
    <name evidence="3" type="ORF">GCM10011322_29590</name>
</gene>
<dbReference type="InterPro" id="IPR028098">
    <property type="entry name" value="Glyco_trans_4-like_N"/>
</dbReference>
<sequence length="408" mass="43743">MTDRMPSDRHYDVAVALNYYAPYVSGLTETARVVAEELAARGRSVAVVTCRHDPALPAFERLRGVDVYRAPVLATFGRGPISPAFAPLVRRIAKRSATLHLHLPMLDAVAITTGLSHPRIVSTYHIDVWIPPSLTSPLQIAGVNWSARRAIAKSHRVVVNSFDQADHSLLRDVLRAGDLRAIPAPCLDSSGGTPAYRDGPGTHVGFLGRIVPDKGIEFLIPAFLKSARPDDRLLVAGEHQAVAGGGIMPLLRRLANDDPRIRFLGPLDKAQVRDFYASIDVFALTSVAESFGIVQAEAMMCAIPVVTSDIPGGRVPVRETGFGILTEPRDVDAIAHALERLRAMDAPTRAAHAETARRAFGLAACIDRYEDTLFAWNASQVAREASAAPDAGAPPAVSATEAAVDGAR</sequence>
<keyword evidence="4" id="KW-1185">Reference proteome</keyword>
<dbReference type="Pfam" id="PF13692">
    <property type="entry name" value="Glyco_trans_1_4"/>
    <property type="match status" value="1"/>
</dbReference>
<accession>A0A917V5J3</accession>
<dbReference type="InterPro" id="IPR050194">
    <property type="entry name" value="Glycosyltransferase_grp1"/>
</dbReference>
<dbReference type="AlphaFoldDB" id="A0A917V5J3"/>
<dbReference type="Proteomes" id="UP000600449">
    <property type="component" value="Unassembled WGS sequence"/>
</dbReference>
<feature type="compositionally biased region" description="Low complexity" evidence="1">
    <location>
        <begin position="387"/>
        <end position="399"/>
    </location>
</feature>
<keyword evidence="3" id="KW-0808">Transferase</keyword>
<evidence type="ECO:0000313" key="3">
    <source>
        <dbReference type="EMBL" id="GGK40520.1"/>
    </source>
</evidence>
<evidence type="ECO:0000259" key="2">
    <source>
        <dbReference type="Pfam" id="PF13579"/>
    </source>
</evidence>
<dbReference type="PANTHER" id="PTHR45947:SF3">
    <property type="entry name" value="SULFOQUINOVOSYL TRANSFERASE SQD2"/>
    <property type="match status" value="1"/>
</dbReference>
<comment type="caution">
    <text evidence="3">The sequence shown here is derived from an EMBL/GenBank/DDBJ whole genome shotgun (WGS) entry which is preliminary data.</text>
</comment>
<dbReference type="PANTHER" id="PTHR45947">
    <property type="entry name" value="SULFOQUINOVOSYL TRANSFERASE SQD2"/>
    <property type="match status" value="1"/>
</dbReference>
<dbReference type="RefSeq" id="WP_188913992.1">
    <property type="nucleotide sequence ID" value="NZ_BMMF01000008.1"/>
</dbReference>
<evidence type="ECO:0000313" key="4">
    <source>
        <dbReference type="Proteomes" id="UP000600449"/>
    </source>
</evidence>
<dbReference type="Gene3D" id="3.40.50.2000">
    <property type="entry name" value="Glycogen Phosphorylase B"/>
    <property type="match status" value="2"/>
</dbReference>
<dbReference type="Pfam" id="PF13579">
    <property type="entry name" value="Glyco_trans_4_4"/>
    <property type="match status" value="1"/>
</dbReference>
<dbReference type="CDD" id="cd03801">
    <property type="entry name" value="GT4_PimA-like"/>
    <property type="match status" value="1"/>
</dbReference>
<dbReference type="EMBL" id="BMMF01000008">
    <property type="protein sequence ID" value="GGK40520.1"/>
    <property type="molecule type" value="Genomic_DNA"/>
</dbReference>
<feature type="region of interest" description="Disordered" evidence="1">
    <location>
        <begin position="387"/>
        <end position="408"/>
    </location>
</feature>
<proteinExistence type="predicted"/>
<protein>
    <submittedName>
        <fullName evidence="3">Glycosyl transferase family 1</fullName>
    </submittedName>
</protein>
<feature type="domain" description="Glycosyltransferase subfamily 4-like N-terminal" evidence="2">
    <location>
        <begin position="26"/>
        <end position="183"/>
    </location>
</feature>
<organism evidence="3 4">
    <name type="scientific">Salinarimonas ramus</name>
    <dbReference type="NCBI Taxonomy" id="690164"/>
    <lineage>
        <taxon>Bacteria</taxon>
        <taxon>Pseudomonadati</taxon>
        <taxon>Pseudomonadota</taxon>
        <taxon>Alphaproteobacteria</taxon>
        <taxon>Hyphomicrobiales</taxon>
        <taxon>Salinarimonadaceae</taxon>
        <taxon>Salinarimonas</taxon>
    </lineage>
</organism>
<name>A0A917V5J3_9HYPH</name>